<dbReference type="InParanoid" id="A0A3M0CXE6"/>
<keyword evidence="4 9" id="KW-0997">Cell inner membrane</keyword>
<proteinExistence type="inferred from homology"/>
<evidence type="ECO:0000256" key="4">
    <source>
        <dbReference type="ARBA" id="ARBA00022519"/>
    </source>
</evidence>
<dbReference type="RefSeq" id="WP_121937427.1">
    <property type="nucleotide sequence ID" value="NZ_REFR01000009.1"/>
</dbReference>
<evidence type="ECO:0000259" key="11">
    <source>
        <dbReference type="Pfam" id="PF04290"/>
    </source>
</evidence>
<dbReference type="InterPro" id="IPR007387">
    <property type="entry name" value="TRAP_DctQ"/>
</dbReference>
<comment type="subunit">
    <text evidence="9">The complex comprises the extracytoplasmic solute receptor protein and the two transmembrane proteins.</text>
</comment>
<feature type="domain" description="Tripartite ATP-independent periplasmic transporters DctQ component" evidence="11">
    <location>
        <begin position="41"/>
        <end position="172"/>
    </location>
</feature>
<comment type="subcellular location">
    <subcellularLocation>
        <location evidence="1 9">Cell inner membrane</location>
        <topology evidence="1 9">Multi-pass membrane protein</topology>
    </subcellularLocation>
</comment>
<dbReference type="Pfam" id="PF04290">
    <property type="entry name" value="DctQ"/>
    <property type="match status" value="1"/>
</dbReference>
<evidence type="ECO:0000256" key="9">
    <source>
        <dbReference type="RuleBase" id="RU369079"/>
    </source>
</evidence>
<dbReference type="AlphaFoldDB" id="A0A3M0CXE6"/>
<gene>
    <name evidence="12" type="ORF">BXY39_0732</name>
</gene>
<dbReference type="EMBL" id="REFR01000009">
    <property type="protein sequence ID" value="RMB12239.1"/>
    <property type="molecule type" value="Genomic_DNA"/>
</dbReference>
<evidence type="ECO:0000313" key="13">
    <source>
        <dbReference type="Proteomes" id="UP000271227"/>
    </source>
</evidence>
<dbReference type="OrthoDB" id="6385730at2"/>
<reference evidence="12 13" key="1">
    <citation type="submission" date="2018-10" db="EMBL/GenBank/DDBJ databases">
        <title>Genomic Encyclopedia of Archaeal and Bacterial Type Strains, Phase II (KMG-II): from individual species to whole genera.</title>
        <authorList>
            <person name="Goeker M."/>
        </authorList>
    </citation>
    <scope>NUCLEOTIDE SEQUENCE [LARGE SCALE GENOMIC DNA]</scope>
    <source>
        <strain evidence="12 13">DSM 25217</strain>
    </source>
</reference>
<evidence type="ECO:0000256" key="3">
    <source>
        <dbReference type="ARBA" id="ARBA00022475"/>
    </source>
</evidence>
<accession>A0A3M0CXE6</accession>
<name>A0A3M0CXE6_9PROT</name>
<evidence type="ECO:0000313" key="12">
    <source>
        <dbReference type="EMBL" id="RMB12239.1"/>
    </source>
</evidence>
<dbReference type="GO" id="GO:0005886">
    <property type="term" value="C:plasma membrane"/>
    <property type="evidence" value="ECO:0007669"/>
    <property type="project" value="UniProtKB-SubCell"/>
</dbReference>
<feature type="transmembrane region" description="Helical" evidence="9">
    <location>
        <begin position="24"/>
        <end position="44"/>
    </location>
</feature>
<dbReference type="InterPro" id="IPR055348">
    <property type="entry name" value="DctQ"/>
</dbReference>
<comment type="function">
    <text evidence="9">Part of the tripartite ATP-independent periplasmic (TRAP) transport system.</text>
</comment>
<keyword evidence="2 9" id="KW-0813">Transport</keyword>
<evidence type="ECO:0000256" key="5">
    <source>
        <dbReference type="ARBA" id="ARBA00022692"/>
    </source>
</evidence>
<comment type="similarity">
    <text evidence="8 9">Belongs to the TRAP transporter small permease family.</text>
</comment>
<feature type="transmembrane region" description="Helical" evidence="9">
    <location>
        <begin position="64"/>
        <end position="82"/>
    </location>
</feature>
<keyword evidence="6 9" id="KW-1133">Transmembrane helix</keyword>
<evidence type="ECO:0000256" key="6">
    <source>
        <dbReference type="ARBA" id="ARBA00022989"/>
    </source>
</evidence>
<keyword evidence="3" id="KW-1003">Cell membrane</keyword>
<keyword evidence="5 9" id="KW-0812">Transmembrane</keyword>
<organism evidence="12 13">
    <name type="scientific">Eilatimonas milleporae</name>
    <dbReference type="NCBI Taxonomy" id="911205"/>
    <lineage>
        <taxon>Bacteria</taxon>
        <taxon>Pseudomonadati</taxon>
        <taxon>Pseudomonadota</taxon>
        <taxon>Alphaproteobacteria</taxon>
        <taxon>Kordiimonadales</taxon>
        <taxon>Kordiimonadaceae</taxon>
        <taxon>Eilatimonas</taxon>
    </lineage>
</organism>
<dbReference type="PANTHER" id="PTHR35011:SF10">
    <property type="entry name" value="TRAP TRANSPORTER SMALL PERMEASE PROTEIN"/>
    <property type="match status" value="1"/>
</dbReference>
<feature type="transmembrane region" description="Helical" evidence="9">
    <location>
        <begin position="146"/>
        <end position="165"/>
    </location>
</feature>
<evidence type="ECO:0000256" key="8">
    <source>
        <dbReference type="ARBA" id="ARBA00038436"/>
    </source>
</evidence>
<dbReference type="GO" id="GO:0015740">
    <property type="term" value="P:C4-dicarboxylate transport"/>
    <property type="evidence" value="ECO:0007669"/>
    <property type="project" value="TreeGrafter"/>
</dbReference>
<evidence type="ECO:0000256" key="7">
    <source>
        <dbReference type="ARBA" id="ARBA00023136"/>
    </source>
</evidence>
<evidence type="ECO:0000256" key="2">
    <source>
        <dbReference type="ARBA" id="ARBA00022448"/>
    </source>
</evidence>
<comment type="caution">
    <text evidence="12">The sequence shown here is derived from an EMBL/GenBank/DDBJ whole genome shotgun (WGS) entry which is preliminary data.</text>
</comment>
<protein>
    <recommendedName>
        <fullName evidence="9">TRAP transporter small permease protein</fullName>
    </recommendedName>
</protein>
<keyword evidence="7 9" id="KW-0472">Membrane</keyword>
<dbReference type="Proteomes" id="UP000271227">
    <property type="component" value="Unassembled WGS sequence"/>
</dbReference>
<feature type="region of interest" description="Disordered" evidence="10">
    <location>
        <begin position="175"/>
        <end position="194"/>
    </location>
</feature>
<evidence type="ECO:0000256" key="1">
    <source>
        <dbReference type="ARBA" id="ARBA00004429"/>
    </source>
</evidence>
<sequence>MSLHADTGRAQDGILDRLLVGIDALCRVAAWGAAAVLAALFLLGLAEILLRNLFGYSLPIAVEYSGYLVGISLLLGSGWTLQQGGQIRVGLLIERLGPAGRRAVDTAATVFALVTALFLAAALVRYTGGTALRGTVSYFPSQTPLVIPQALLAAGPVTLALALLARLVRLLRGDGPDGTGTPSRPDSTAAEDGS</sequence>
<dbReference type="PANTHER" id="PTHR35011">
    <property type="entry name" value="2,3-DIKETO-L-GULONATE TRAP TRANSPORTER SMALL PERMEASE PROTEIN YIAM"/>
    <property type="match status" value="1"/>
</dbReference>
<feature type="transmembrane region" description="Helical" evidence="9">
    <location>
        <begin position="103"/>
        <end position="126"/>
    </location>
</feature>
<evidence type="ECO:0000256" key="10">
    <source>
        <dbReference type="SAM" id="MobiDB-lite"/>
    </source>
</evidence>
<dbReference type="GO" id="GO:0022857">
    <property type="term" value="F:transmembrane transporter activity"/>
    <property type="evidence" value="ECO:0007669"/>
    <property type="project" value="UniProtKB-UniRule"/>
</dbReference>
<keyword evidence="13" id="KW-1185">Reference proteome</keyword>